<dbReference type="FunFam" id="3.40.50.720:FF:000018">
    <property type="entry name" value="Malate dehydrogenase"/>
    <property type="match status" value="1"/>
</dbReference>
<name>A0A839GZ34_9LACO</name>
<dbReference type="Proteomes" id="UP000547628">
    <property type="component" value="Unassembled WGS sequence"/>
</dbReference>
<evidence type="ECO:0000256" key="12">
    <source>
        <dbReference type="PIRSR" id="PIRSR000102-3"/>
    </source>
</evidence>
<keyword evidence="7 10" id="KW-0520">NAD</keyword>
<accession>A0A839GZ34</accession>
<dbReference type="GO" id="GO:0004459">
    <property type="term" value="F:L-lactate dehydrogenase (NAD+) activity"/>
    <property type="evidence" value="ECO:0007669"/>
    <property type="project" value="UniProtKB-UniRule"/>
</dbReference>
<keyword evidence="10" id="KW-0597">Phosphoprotein</keyword>
<dbReference type="EC" id="1.1.1.27" evidence="4 10"/>
<dbReference type="PANTHER" id="PTHR43128:SF16">
    <property type="entry name" value="L-LACTATE DEHYDROGENASE"/>
    <property type="match status" value="1"/>
</dbReference>
<feature type="modified residue" description="Phosphotyrosine" evidence="10">
    <location>
        <position position="221"/>
    </location>
</feature>
<comment type="pathway">
    <text evidence="1 10">Fermentation; pyruvate fermentation to lactate; (S)-lactate from pyruvate: step 1/1.</text>
</comment>
<feature type="binding site" evidence="10">
    <location>
        <position position="42"/>
    </location>
    <ligand>
        <name>NAD(+)</name>
        <dbReference type="ChEBI" id="CHEBI:57540"/>
    </ligand>
</feature>
<dbReference type="InterPro" id="IPR018177">
    <property type="entry name" value="L-lactate_DH_AS"/>
</dbReference>
<feature type="domain" description="Lactate/malate dehydrogenase N-terminal" evidence="13">
    <location>
        <begin position="7"/>
        <end position="144"/>
    </location>
</feature>
<evidence type="ECO:0000313" key="15">
    <source>
        <dbReference type="EMBL" id="MBB1122694.1"/>
    </source>
</evidence>
<comment type="function">
    <text evidence="9 10">Catalyzes the conversion of lactate to pyruvate.</text>
</comment>
<keyword evidence="6 10" id="KW-0560">Oxidoreductase</keyword>
<dbReference type="Gene3D" id="3.90.110.10">
    <property type="entry name" value="Lactate dehydrogenase/glycoside hydrolase, family 4, C-terminal"/>
    <property type="match status" value="1"/>
</dbReference>
<evidence type="ECO:0000256" key="4">
    <source>
        <dbReference type="ARBA" id="ARBA00012967"/>
    </source>
</evidence>
<dbReference type="PANTHER" id="PTHR43128">
    <property type="entry name" value="L-2-HYDROXYCARBOXYLATE DEHYDROGENASE (NAD(P)(+))"/>
    <property type="match status" value="1"/>
</dbReference>
<feature type="binding site" evidence="10">
    <location>
        <position position="145"/>
    </location>
    <ligand>
        <name>NAD(+)</name>
        <dbReference type="ChEBI" id="CHEBI:57540"/>
    </ligand>
</feature>
<protein>
    <recommendedName>
        <fullName evidence="5 10">L-lactate dehydrogenase</fullName>
        <shortName evidence="10">L-LDH</shortName>
        <ecNumber evidence="4 10">1.1.1.27</ecNumber>
    </recommendedName>
</protein>
<feature type="binding site" evidence="10">
    <location>
        <position position="67"/>
    </location>
    <ligand>
        <name>NAD(+)</name>
        <dbReference type="ChEBI" id="CHEBI:57540"/>
    </ligand>
</feature>
<reference evidence="15 16" key="1">
    <citation type="submission" date="2020-07" db="EMBL/GenBank/DDBJ databases">
        <title>Description of Limosilactobacillus balticus sp. nov., Limosilactobacillus agrestis sp. nov., Limosilactobacillus albertensis sp. nov., Limosilactobacillus rudii sp. nov., Limosilactobacillus fastidiosus sp. nov., five novel Limosilactobacillus species isolated from the vertebrate gastrointestinal tract, and proposal of 6 subspecies of Limosilactobacillus reuteri adapted to the gastrointestinal tract of specific vertebrate hosts.</title>
        <authorList>
            <person name="Li F."/>
            <person name="Cheng C."/>
            <person name="Zheng J."/>
            <person name="Quevedo R.M."/>
            <person name="Li J."/>
            <person name="Roos S."/>
            <person name="Gaenzle M.G."/>
            <person name="Walter J."/>
        </authorList>
    </citation>
    <scope>NUCLEOTIDE SEQUENCE [LARGE SCALE GENOMIC DNA]</scope>
    <source>
        <strain evidence="15 16">Lr3000</strain>
    </source>
</reference>
<comment type="subcellular location">
    <subcellularLocation>
        <location evidence="10">Cytoplasm</location>
    </subcellularLocation>
</comment>
<feature type="binding site" evidence="10">
    <location>
        <begin position="150"/>
        <end position="153"/>
    </location>
    <ligand>
        <name>substrate</name>
    </ligand>
</feature>
<proteinExistence type="inferred from homology"/>
<feature type="binding site" evidence="10">
    <location>
        <begin position="81"/>
        <end position="82"/>
    </location>
    <ligand>
        <name>NAD(+)</name>
        <dbReference type="ChEBI" id="CHEBI:57540"/>
    </ligand>
</feature>
<evidence type="ECO:0000256" key="2">
    <source>
        <dbReference type="ARBA" id="ARBA00006054"/>
    </source>
</evidence>
<feature type="binding site" evidence="12">
    <location>
        <position position="97"/>
    </location>
    <ligand>
        <name>NAD(+)</name>
        <dbReference type="ChEBI" id="CHEBI:57540"/>
    </ligand>
</feature>
<dbReference type="PROSITE" id="PS00064">
    <property type="entry name" value="L_LDH"/>
    <property type="match status" value="1"/>
</dbReference>
<dbReference type="GO" id="GO:0006096">
    <property type="term" value="P:glycolytic process"/>
    <property type="evidence" value="ECO:0007669"/>
    <property type="project" value="UniProtKB-UniRule"/>
</dbReference>
<dbReference type="Pfam" id="PF02866">
    <property type="entry name" value="Ldh_1_C"/>
    <property type="match status" value="1"/>
</dbReference>
<dbReference type="PIRSF" id="PIRSF000102">
    <property type="entry name" value="Lac_mal_DH"/>
    <property type="match status" value="1"/>
</dbReference>
<feature type="active site" description="Proton acceptor" evidence="10 11">
    <location>
        <position position="177"/>
    </location>
</feature>
<evidence type="ECO:0000313" key="16">
    <source>
        <dbReference type="Proteomes" id="UP000547628"/>
    </source>
</evidence>
<feature type="binding site" evidence="10">
    <location>
        <begin position="120"/>
        <end position="122"/>
    </location>
    <ligand>
        <name>NAD(+)</name>
        <dbReference type="ChEBI" id="CHEBI:57540"/>
    </ligand>
</feature>
<dbReference type="PRINTS" id="PR00086">
    <property type="entry name" value="LLDHDRGNASE"/>
</dbReference>
<dbReference type="SUPFAM" id="SSF56327">
    <property type="entry name" value="LDH C-terminal domain-like"/>
    <property type="match status" value="1"/>
</dbReference>
<feature type="binding site" evidence="10">
    <location>
        <position position="230"/>
    </location>
    <ligand>
        <name>substrate</name>
    </ligand>
</feature>
<comment type="caution">
    <text evidence="10">Lacks conserved residue(s) required for the propagation of feature annotation.</text>
</comment>
<evidence type="ECO:0000256" key="8">
    <source>
        <dbReference type="ARBA" id="ARBA00049258"/>
    </source>
</evidence>
<feature type="binding site" evidence="12">
    <location>
        <begin position="12"/>
        <end position="17"/>
    </location>
    <ligand>
        <name>NAD(+)</name>
        <dbReference type="ChEBI" id="CHEBI:57540"/>
    </ligand>
</feature>
<evidence type="ECO:0000256" key="3">
    <source>
        <dbReference type="ARBA" id="ARBA00011881"/>
    </source>
</evidence>
<sequence length="315" mass="33710">MTGEHQKIVLVGDGAVGSAYAYALINHGLSAELAIINHTREKAIGDALDLEDATPFLNPMNVYESNYSACRDADIVVICAGAAQKPGETRLQLVTKNLKIVNDITKKVVMNGFDGIFIVAVNPVDIMSYAVLKGSGFAPERVIGTGTSLDTARLKVALAKKFGVNPLNVNVNILGEHGDSEFAAYSSADIGGEPLFKVISREGIKLDELFEIENSVRNKAYQIINRKGATFYGVATAIMTITKAILRDESKLITVGCYLNGEYGYDDVYIGTPAIIGAGGVEELIEIPLNVLEKSAMRQSVATLKQTTANAITGY</sequence>
<dbReference type="InterPro" id="IPR001236">
    <property type="entry name" value="Lactate/malate_DH_N"/>
</dbReference>
<dbReference type="InterPro" id="IPR001557">
    <property type="entry name" value="L-lactate/malate_DH"/>
</dbReference>
<feature type="binding site" evidence="10">
    <location>
        <begin position="122"/>
        <end position="125"/>
    </location>
    <ligand>
        <name>substrate</name>
    </ligand>
</feature>
<feature type="binding site" evidence="10">
    <location>
        <position position="16"/>
    </location>
    <ligand>
        <name>NAD(+)</name>
        <dbReference type="ChEBI" id="CHEBI:57540"/>
    </ligand>
</feature>
<keyword evidence="10" id="KW-0963">Cytoplasm</keyword>
<gene>
    <name evidence="10" type="primary">ldh</name>
    <name evidence="15" type="ORF">H5S41_01760</name>
</gene>
<evidence type="ECO:0000256" key="6">
    <source>
        <dbReference type="ARBA" id="ARBA00023002"/>
    </source>
</evidence>
<dbReference type="Pfam" id="PF00056">
    <property type="entry name" value="Ldh_1_N"/>
    <property type="match status" value="1"/>
</dbReference>
<comment type="catalytic activity">
    <reaction evidence="8 10">
        <text>(S)-lactate + NAD(+) = pyruvate + NADH + H(+)</text>
        <dbReference type="Rhea" id="RHEA:23444"/>
        <dbReference type="ChEBI" id="CHEBI:15361"/>
        <dbReference type="ChEBI" id="CHEBI:15378"/>
        <dbReference type="ChEBI" id="CHEBI:16651"/>
        <dbReference type="ChEBI" id="CHEBI:57540"/>
        <dbReference type="ChEBI" id="CHEBI:57945"/>
        <dbReference type="EC" id="1.1.1.27"/>
    </reaction>
</comment>
<dbReference type="GO" id="GO:0005737">
    <property type="term" value="C:cytoplasm"/>
    <property type="evidence" value="ECO:0007669"/>
    <property type="project" value="UniProtKB-SubCell"/>
</dbReference>
<dbReference type="UniPathway" id="UPA00554">
    <property type="reaction ID" value="UER00611"/>
</dbReference>
<dbReference type="InterPro" id="IPR036291">
    <property type="entry name" value="NAD(P)-bd_dom_sf"/>
</dbReference>
<dbReference type="Gene3D" id="3.40.50.720">
    <property type="entry name" value="NAD(P)-binding Rossmann-like Domain"/>
    <property type="match status" value="1"/>
</dbReference>
<evidence type="ECO:0000256" key="11">
    <source>
        <dbReference type="PIRSR" id="PIRSR000102-1"/>
    </source>
</evidence>
<evidence type="ECO:0000259" key="14">
    <source>
        <dbReference type="Pfam" id="PF02866"/>
    </source>
</evidence>
<dbReference type="SUPFAM" id="SSF51735">
    <property type="entry name" value="NAD(P)-binding Rossmann-fold domains"/>
    <property type="match status" value="1"/>
</dbReference>
<dbReference type="InterPro" id="IPR015955">
    <property type="entry name" value="Lactate_DH/Glyco_Ohase_4_C"/>
</dbReference>
<feature type="domain" description="Lactate/malate dehydrogenase C-terminal" evidence="14">
    <location>
        <begin position="147"/>
        <end position="309"/>
    </location>
</feature>
<dbReference type="GO" id="GO:0006089">
    <property type="term" value="P:lactate metabolic process"/>
    <property type="evidence" value="ECO:0007669"/>
    <property type="project" value="TreeGrafter"/>
</dbReference>
<evidence type="ECO:0000256" key="1">
    <source>
        <dbReference type="ARBA" id="ARBA00004843"/>
    </source>
</evidence>
<dbReference type="AlphaFoldDB" id="A0A839GZ34"/>
<dbReference type="InterPro" id="IPR022383">
    <property type="entry name" value="Lactate/malate_DH_C"/>
</dbReference>
<dbReference type="EMBL" id="JACIVD010000045">
    <property type="protein sequence ID" value="MBB1122694.1"/>
    <property type="molecule type" value="Genomic_DNA"/>
</dbReference>
<organism evidence="15 16">
    <name type="scientific">Limosilactobacillus albertensis</name>
    <dbReference type="NCBI Taxonomy" id="2759752"/>
    <lineage>
        <taxon>Bacteria</taxon>
        <taxon>Bacillati</taxon>
        <taxon>Bacillota</taxon>
        <taxon>Bacilli</taxon>
        <taxon>Lactobacillales</taxon>
        <taxon>Lactobacillaceae</taxon>
        <taxon>Limosilactobacillus</taxon>
    </lineage>
</organism>
<feature type="binding site" evidence="10">
    <location>
        <position position="37"/>
    </location>
    <ligand>
        <name>NAD(+)</name>
        <dbReference type="ChEBI" id="CHEBI:57540"/>
    </ligand>
</feature>
<dbReference type="RefSeq" id="WP_182601896.1">
    <property type="nucleotide sequence ID" value="NZ_JACIVD010000045.1"/>
</dbReference>
<feature type="binding site" evidence="10">
    <location>
        <position position="90"/>
    </location>
    <ligand>
        <name>substrate</name>
    </ligand>
</feature>
<evidence type="ECO:0000256" key="7">
    <source>
        <dbReference type="ARBA" id="ARBA00023027"/>
    </source>
</evidence>
<dbReference type="NCBIfam" id="TIGR01771">
    <property type="entry name" value="L-LDH-NAD"/>
    <property type="match status" value="1"/>
</dbReference>
<dbReference type="CDD" id="cd05291">
    <property type="entry name" value="HicDH_like"/>
    <property type="match status" value="1"/>
</dbReference>
<comment type="similarity">
    <text evidence="2 10">Belongs to the LDH/MDH superfamily. LDH family.</text>
</comment>
<comment type="subunit">
    <text evidence="3 10">Homotetramer.</text>
</comment>
<evidence type="ECO:0000259" key="13">
    <source>
        <dbReference type="Pfam" id="PF00056"/>
    </source>
</evidence>
<dbReference type="HAMAP" id="MF_00488">
    <property type="entry name" value="Lactate_dehydrog"/>
    <property type="match status" value="1"/>
</dbReference>
<evidence type="ECO:0000256" key="10">
    <source>
        <dbReference type="HAMAP-Rule" id="MF_00488"/>
    </source>
</evidence>
<evidence type="ECO:0000256" key="5">
    <source>
        <dbReference type="ARBA" id="ARBA00016495"/>
    </source>
</evidence>
<evidence type="ECO:0000256" key="9">
    <source>
        <dbReference type="ARBA" id="ARBA00056904"/>
    </source>
</evidence>
<comment type="caution">
    <text evidence="15">The sequence shown here is derived from an EMBL/GenBank/DDBJ whole genome shotgun (WGS) entry which is preliminary data.</text>
</comment>
<dbReference type="NCBIfam" id="NF000824">
    <property type="entry name" value="PRK00066.1"/>
    <property type="match status" value="1"/>
</dbReference>
<dbReference type="InterPro" id="IPR011304">
    <property type="entry name" value="L-lactate_DH"/>
</dbReference>
<feature type="binding site" evidence="10">
    <location>
        <position position="84"/>
    </location>
    <ligand>
        <name>substrate</name>
    </ligand>
</feature>